<sequence length="442" mass="50014">MSDSQLNQHQIRVLSANRYDHHPDQKFAATLMRILLSSGSRLRCIERFMDMMSHNFPELQMCLFSAHSESRLSLLCARPELTELASERFFPVLSTESCCIISHLNDFDTWNNSYAELFPAAAQCLLFSASINTRHYTLMVMSSAEDIELEPWFQKFCYTCDLIRIISEYMTFVESHFEQVEYIQQREKFASLGQLAAGVAHEINNPLAFIMSNFNTLNTYFSQLKSMIGQSGMVLDEAAEFLLEDSDAILSETYEGLTRIQSIVTSLNVYEHESSGAPRQIDLRDVISTALSMISGEIRLKAEVNYQIPDEPFYVSGYPARLQQVIIHLIVNALQSVQHDHGKIGLVLSVDNAEKNPAKKIVSLTIEDNGRGIPQENLKRIFDPFFTTKRVGDGVGLGLSVAKEIIEEHHGHISVESEEMRGTKVLIQLPGQVCFTDKYDAF</sequence>
<dbReference type="PRINTS" id="PR00344">
    <property type="entry name" value="BCTRLSENSOR"/>
</dbReference>
<dbReference type="PANTHER" id="PTHR43065">
    <property type="entry name" value="SENSOR HISTIDINE KINASE"/>
    <property type="match status" value="1"/>
</dbReference>
<evidence type="ECO:0000313" key="5">
    <source>
        <dbReference type="EMBL" id="SHI58042.1"/>
    </source>
</evidence>
<dbReference type="InterPro" id="IPR036097">
    <property type="entry name" value="HisK_dim/P_sf"/>
</dbReference>
<dbReference type="PANTHER" id="PTHR43065:SF50">
    <property type="entry name" value="HISTIDINE KINASE"/>
    <property type="match status" value="1"/>
</dbReference>
<dbReference type="OrthoDB" id="1931120at2"/>
<dbReference type="InterPro" id="IPR036890">
    <property type="entry name" value="HATPase_C_sf"/>
</dbReference>
<dbReference type="GO" id="GO:0000155">
    <property type="term" value="F:phosphorelay sensor kinase activity"/>
    <property type="evidence" value="ECO:0007669"/>
    <property type="project" value="InterPro"/>
</dbReference>
<name>A0A1M6CAJ0_9VIBR</name>
<dbReference type="AlphaFoldDB" id="A0A1M6CAJ0"/>
<dbReference type="SUPFAM" id="SSF55874">
    <property type="entry name" value="ATPase domain of HSP90 chaperone/DNA topoisomerase II/histidine kinase"/>
    <property type="match status" value="1"/>
</dbReference>
<evidence type="ECO:0000256" key="1">
    <source>
        <dbReference type="ARBA" id="ARBA00000085"/>
    </source>
</evidence>
<dbReference type="InterPro" id="IPR005467">
    <property type="entry name" value="His_kinase_dom"/>
</dbReference>
<evidence type="ECO:0000313" key="6">
    <source>
        <dbReference type="Proteomes" id="UP000184608"/>
    </source>
</evidence>
<dbReference type="RefSeq" id="WP_073605581.1">
    <property type="nucleotide sequence ID" value="NZ_FQXZ01000045.1"/>
</dbReference>
<gene>
    <name evidence="5" type="primary">zraS_3</name>
    <name evidence="5" type="ORF">VA7868_03975</name>
</gene>
<dbReference type="Proteomes" id="UP000184608">
    <property type="component" value="Unassembled WGS sequence"/>
</dbReference>
<dbReference type="EC" id="2.7.13.3" evidence="2"/>
<evidence type="ECO:0000256" key="3">
    <source>
        <dbReference type="ARBA" id="ARBA00022553"/>
    </source>
</evidence>
<keyword evidence="3" id="KW-0597">Phosphoprotein</keyword>
<dbReference type="PROSITE" id="PS50109">
    <property type="entry name" value="HIS_KIN"/>
    <property type="match status" value="1"/>
</dbReference>
<keyword evidence="5" id="KW-0808">Transferase</keyword>
<comment type="catalytic activity">
    <reaction evidence="1">
        <text>ATP + protein L-histidine = ADP + protein N-phospho-L-histidine.</text>
        <dbReference type="EC" id="2.7.13.3"/>
    </reaction>
</comment>
<reference evidence="5 6" key="1">
    <citation type="submission" date="2016-11" db="EMBL/GenBank/DDBJ databases">
        <authorList>
            <person name="Jaros S."/>
            <person name="Januszkiewicz K."/>
            <person name="Wedrychowicz H."/>
        </authorList>
    </citation>
    <scope>NUCLEOTIDE SEQUENCE [LARGE SCALE GENOMIC DNA]</scope>
    <source>
        <strain evidence="5 6">CECT 7868</strain>
    </source>
</reference>
<dbReference type="InterPro" id="IPR004358">
    <property type="entry name" value="Sig_transdc_His_kin-like_C"/>
</dbReference>
<dbReference type="SMART" id="SM00387">
    <property type="entry name" value="HATPase_c"/>
    <property type="match status" value="1"/>
</dbReference>
<dbReference type="CDD" id="cd00082">
    <property type="entry name" value="HisKA"/>
    <property type="match status" value="1"/>
</dbReference>
<organism evidence="5 6">
    <name type="scientific">Vibrio aerogenes CECT 7868</name>
    <dbReference type="NCBI Taxonomy" id="1216006"/>
    <lineage>
        <taxon>Bacteria</taxon>
        <taxon>Pseudomonadati</taxon>
        <taxon>Pseudomonadota</taxon>
        <taxon>Gammaproteobacteria</taxon>
        <taxon>Vibrionales</taxon>
        <taxon>Vibrionaceae</taxon>
        <taxon>Vibrio</taxon>
    </lineage>
</organism>
<protein>
    <recommendedName>
        <fullName evidence="2">histidine kinase</fullName>
        <ecNumber evidence="2">2.7.13.3</ecNumber>
    </recommendedName>
</protein>
<dbReference type="STRING" id="1216006.VA7868_03975"/>
<dbReference type="SMART" id="SM00388">
    <property type="entry name" value="HisKA"/>
    <property type="match status" value="1"/>
</dbReference>
<feature type="domain" description="Histidine kinase" evidence="4">
    <location>
        <begin position="198"/>
        <end position="433"/>
    </location>
</feature>
<evidence type="ECO:0000259" key="4">
    <source>
        <dbReference type="PROSITE" id="PS50109"/>
    </source>
</evidence>
<keyword evidence="6" id="KW-1185">Reference proteome</keyword>
<dbReference type="EMBL" id="FQXZ01000045">
    <property type="protein sequence ID" value="SHI58042.1"/>
    <property type="molecule type" value="Genomic_DNA"/>
</dbReference>
<dbReference type="InterPro" id="IPR003661">
    <property type="entry name" value="HisK_dim/P_dom"/>
</dbReference>
<dbReference type="Gene3D" id="3.30.565.10">
    <property type="entry name" value="Histidine kinase-like ATPase, C-terminal domain"/>
    <property type="match status" value="1"/>
</dbReference>
<dbReference type="InterPro" id="IPR003594">
    <property type="entry name" value="HATPase_dom"/>
</dbReference>
<dbReference type="Gene3D" id="1.10.287.130">
    <property type="match status" value="1"/>
</dbReference>
<evidence type="ECO:0000256" key="2">
    <source>
        <dbReference type="ARBA" id="ARBA00012438"/>
    </source>
</evidence>
<dbReference type="Pfam" id="PF02518">
    <property type="entry name" value="HATPase_c"/>
    <property type="match status" value="1"/>
</dbReference>
<dbReference type="SUPFAM" id="SSF47384">
    <property type="entry name" value="Homodimeric domain of signal transducing histidine kinase"/>
    <property type="match status" value="1"/>
</dbReference>
<proteinExistence type="predicted"/>
<accession>A0A1M6CAJ0</accession>